<gene>
    <name evidence="1" type="ORF">NKR19_g1795</name>
</gene>
<reference evidence="1" key="1">
    <citation type="submission" date="2022-07" db="EMBL/GenBank/DDBJ databases">
        <title>Fungi with potential for degradation of polypropylene.</title>
        <authorList>
            <person name="Gostincar C."/>
        </authorList>
    </citation>
    <scope>NUCLEOTIDE SEQUENCE</scope>
    <source>
        <strain evidence="1">EXF-13287</strain>
    </source>
</reference>
<dbReference type="InterPro" id="IPR012677">
    <property type="entry name" value="Nucleotide-bd_a/b_plait_sf"/>
</dbReference>
<dbReference type="AlphaFoldDB" id="A0AA38SBV9"/>
<dbReference type="EMBL" id="JANBVN010000017">
    <property type="protein sequence ID" value="KAJ9161881.1"/>
    <property type="molecule type" value="Genomic_DNA"/>
</dbReference>
<organism evidence="1 2">
    <name type="scientific">Coniochaeta hoffmannii</name>
    <dbReference type="NCBI Taxonomy" id="91930"/>
    <lineage>
        <taxon>Eukaryota</taxon>
        <taxon>Fungi</taxon>
        <taxon>Dikarya</taxon>
        <taxon>Ascomycota</taxon>
        <taxon>Pezizomycotina</taxon>
        <taxon>Sordariomycetes</taxon>
        <taxon>Sordariomycetidae</taxon>
        <taxon>Coniochaetales</taxon>
        <taxon>Coniochaetaceae</taxon>
        <taxon>Coniochaeta</taxon>
    </lineage>
</organism>
<dbReference type="CDD" id="cd00590">
    <property type="entry name" value="RRM_SF"/>
    <property type="match status" value="1"/>
</dbReference>
<evidence type="ECO:0000313" key="2">
    <source>
        <dbReference type="Proteomes" id="UP001174691"/>
    </source>
</evidence>
<accession>A0AA38SBV9</accession>
<name>A0AA38SBV9_9PEZI</name>
<dbReference type="Proteomes" id="UP001174691">
    <property type="component" value="Unassembled WGS sequence"/>
</dbReference>
<dbReference type="GO" id="GO:0003676">
    <property type="term" value="F:nucleic acid binding"/>
    <property type="evidence" value="ECO:0007669"/>
    <property type="project" value="InterPro"/>
</dbReference>
<sequence length="239" mass="26567">MATKLALHPADPLSISQRVGHSSVDALFPWQISQRLDARFSANYQGNIYLEHNRSANIPADKNCALFITGLPPTITVHTLLATIRNIGRVFAVYINTPEPDRGKCTCAAKIIFFERQAAERFQERCQNGLHIPGHPFPARVVWNRIGSAAADTPPYVTRVLMISGPPHIVNGAALAAHFRPRFDIEVDEVLEHGATNHQALVELRFESYRCQAEVARIALMREHGDVVRVYFGPDPCAV</sequence>
<keyword evidence="2" id="KW-1185">Reference proteome</keyword>
<proteinExistence type="predicted"/>
<evidence type="ECO:0000313" key="1">
    <source>
        <dbReference type="EMBL" id="KAJ9161881.1"/>
    </source>
</evidence>
<dbReference type="InterPro" id="IPR035979">
    <property type="entry name" value="RBD_domain_sf"/>
</dbReference>
<dbReference type="SUPFAM" id="SSF54928">
    <property type="entry name" value="RNA-binding domain, RBD"/>
    <property type="match status" value="1"/>
</dbReference>
<evidence type="ECO:0008006" key="3">
    <source>
        <dbReference type="Google" id="ProtNLM"/>
    </source>
</evidence>
<comment type="caution">
    <text evidence="1">The sequence shown here is derived from an EMBL/GenBank/DDBJ whole genome shotgun (WGS) entry which is preliminary data.</text>
</comment>
<protein>
    <recommendedName>
        <fullName evidence="3">RRM domain-containing protein</fullName>
    </recommendedName>
</protein>
<dbReference type="Gene3D" id="3.30.70.330">
    <property type="match status" value="1"/>
</dbReference>